<dbReference type="Pfam" id="PF07905">
    <property type="entry name" value="PucR"/>
    <property type="match status" value="1"/>
</dbReference>
<dbReference type="Pfam" id="PF17853">
    <property type="entry name" value="GGDEF_2"/>
    <property type="match status" value="1"/>
</dbReference>
<dbReference type="InterPro" id="IPR012914">
    <property type="entry name" value="PucR_dom"/>
</dbReference>
<sequence>MVLQLADIVACTRLNLVVLTGSPEALRRPVSWCAVTELADPRPWLQGGELVLTTGLRQRSAAAQREFVELVARRGVAGIGFGTGLTHERVPRAVIAAAQAHDLPVLEVPYETPFLAVDRYVADRIAAESYARQRDLLRLHDALARALLSGGGLDVLVHTLAQLLGAPVAVLDAYGVSLAAAPAGAEWEDGSGSSAVASAAPIEVAGAVVAHLRTPATHEVLPYAASLVGLELARRQAVLAARRELVGQVIEDIVRATLSEGEAARRLATFGVDAARPHTVLLAAAGRDADPGGDRLRGLPGGVYPLSATAAEPVVTAYMGEHLVVVVGESRPVDEVARQTLGYVTQLGENARVGIGGAYPGAAGLRWSFYEAREALSRGPGINAREPLSLPGLLLASEALPLTELGRSVLAPLLDFDEQVGGDLVATLRTYLEEDASVARVAGRLFVHRNTVRYRLDQIERLTGRSLASTQDRVQFWLALQAVTLGAR</sequence>
<dbReference type="InterPro" id="IPR042070">
    <property type="entry name" value="PucR_C-HTH_sf"/>
</dbReference>
<gene>
    <name evidence="5" type="primary">pucR_2</name>
    <name evidence="5" type="ORF">Pme01_41030</name>
</gene>
<dbReference type="InterPro" id="IPR025736">
    <property type="entry name" value="PucR_C-HTH_dom"/>
</dbReference>
<proteinExistence type="inferred from homology"/>
<feature type="domain" description="Purine catabolism PurC-like" evidence="2">
    <location>
        <begin position="9"/>
        <end position="125"/>
    </location>
</feature>
<dbReference type="AlphaFoldDB" id="A0A8J3TFE6"/>
<dbReference type="Proteomes" id="UP000599074">
    <property type="component" value="Unassembled WGS sequence"/>
</dbReference>
<dbReference type="RefSeq" id="WP_168116497.1">
    <property type="nucleotide sequence ID" value="NZ_BOON01000038.1"/>
</dbReference>
<dbReference type="PANTHER" id="PTHR33744">
    <property type="entry name" value="CARBOHYDRATE DIACID REGULATOR"/>
    <property type="match status" value="1"/>
</dbReference>
<dbReference type="InterPro" id="IPR051448">
    <property type="entry name" value="CdaR-like_regulators"/>
</dbReference>
<feature type="domain" description="PucR C-terminal helix-turn-helix" evidence="3">
    <location>
        <begin position="424"/>
        <end position="482"/>
    </location>
</feature>
<organism evidence="5 6">
    <name type="scientific">Planosporangium mesophilum</name>
    <dbReference type="NCBI Taxonomy" id="689768"/>
    <lineage>
        <taxon>Bacteria</taxon>
        <taxon>Bacillati</taxon>
        <taxon>Actinomycetota</taxon>
        <taxon>Actinomycetes</taxon>
        <taxon>Micromonosporales</taxon>
        <taxon>Micromonosporaceae</taxon>
        <taxon>Planosporangium</taxon>
    </lineage>
</organism>
<accession>A0A8J3TFE6</accession>
<dbReference type="EMBL" id="BOON01000038">
    <property type="protein sequence ID" value="GII24506.1"/>
    <property type="molecule type" value="Genomic_DNA"/>
</dbReference>
<reference evidence="5" key="1">
    <citation type="submission" date="2021-01" db="EMBL/GenBank/DDBJ databases">
        <title>Whole genome shotgun sequence of Planosporangium mesophilum NBRC 109066.</title>
        <authorList>
            <person name="Komaki H."/>
            <person name="Tamura T."/>
        </authorList>
    </citation>
    <scope>NUCLEOTIDE SEQUENCE</scope>
    <source>
        <strain evidence="5">NBRC 109066</strain>
    </source>
</reference>
<evidence type="ECO:0000313" key="5">
    <source>
        <dbReference type="EMBL" id="GII24506.1"/>
    </source>
</evidence>
<feature type="domain" description="CdaR GGDEF-like" evidence="4">
    <location>
        <begin position="260"/>
        <end position="376"/>
    </location>
</feature>
<evidence type="ECO:0000259" key="4">
    <source>
        <dbReference type="Pfam" id="PF17853"/>
    </source>
</evidence>
<evidence type="ECO:0000313" key="6">
    <source>
        <dbReference type="Proteomes" id="UP000599074"/>
    </source>
</evidence>
<evidence type="ECO:0000259" key="2">
    <source>
        <dbReference type="Pfam" id="PF07905"/>
    </source>
</evidence>
<dbReference type="Gene3D" id="1.10.10.2840">
    <property type="entry name" value="PucR C-terminal helix-turn-helix domain"/>
    <property type="match status" value="1"/>
</dbReference>
<evidence type="ECO:0000259" key="3">
    <source>
        <dbReference type="Pfam" id="PF13556"/>
    </source>
</evidence>
<protein>
    <submittedName>
        <fullName evidence="5">PucR family transcriptional regulator</fullName>
    </submittedName>
</protein>
<evidence type="ECO:0000256" key="1">
    <source>
        <dbReference type="ARBA" id="ARBA00006754"/>
    </source>
</evidence>
<dbReference type="Pfam" id="PF13556">
    <property type="entry name" value="HTH_30"/>
    <property type="match status" value="1"/>
</dbReference>
<name>A0A8J3TFE6_9ACTN</name>
<comment type="caution">
    <text evidence="5">The sequence shown here is derived from an EMBL/GenBank/DDBJ whole genome shotgun (WGS) entry which is preliminary data.</text>
</comment>
<keyword evidence="6" id="KW-1185">Reference proteome</keyword>
<comment type="similarity">
    <text evidence="1">Belongs to the CdaR family.</text>
</comment>
<dbReference type="InterPro" id="IPR041522">
    <property type="entry name" value="CdaR_GGDEF"/>
</dbReference>
<dbReference type="PANTHER" id="PTHR33744:SF1">
    <property type="entry name" value="DNA-BINDING TRANSCRIPTIONAL ACTIVATOR ADER"/>
    <property type="match status" value="1"/>
</dbReference>